<feature type="transmembrane region" description="Helical" evidence="2">
    <location>
        <begin position="223"/>
        <end position="243"/>
    </location>
</feature>
<feature type="chain" id="PRO_5012193306" description="Peptidase" evidence="3">
    <location>
        <begin position="30"/>
        <end position="255"/>
    </location>
</feature>
<accession>A0A1Z2KWW7</accession>
<keyword evidence="2" id="KW-0812">Transmembrane</keyword>
<evidence type="ECO:0000256" key="2">
    <source>
        <dbReference type="SAM" id="Phobius"/>
    </source>
</evidence>
<dbReference type="Proteomes" id="UP000195755">
    <property type="component" value="Chromosome"/>
</dbReference>
<feature type="region of interest" description="Disordered" evidence="1">
    <location>
        <begin position="29"/>
        <end position="62"/>
    </location>
</feature>
<dbReference type="OrthoDB" id="3401783at2"/>
<evidence type="ECO:0000313" key="5">
    <source>
        <dbReference type="Proteomes" id="UP000195755"/>
    </source>
</evidence>
<feature type="compositionally biased region" description="Polar residues" evidence="1">
    <location>
        <begin position="47"/>
        <end position="62"/>
    </location>
</feature>
<evidence type="ECO:0008006" key="6">
    <source>
        <dbReference type="Google" id="ProtNLM"/>
    </source>
</evidence>
<proteinExistence type="predicted"/>
<evidence type="ECO:0000313" key="4">
    <source>
        <dbReference type="EMBL" id="ARZ66543.1"/>
    </source>
</evidence>
<dbReference type="AlphaFoldDB" id="A0A1Z2KWW7"/>
<keyword evidence="3" id="KW-0732">Signal</keyword>
<feature type="signal peptide" evidence="3">
    <location>
        <begin position="1"/>
        <end position="29"/>
    </location>
</feature>
<name>A0A1Z2KWW7_9ACTN</name>
<gene>
    <name evidence="4" type="ORF">SMD11_0877</name>
</gene>
<keyword evidence="2" id="KW-1133">Transmembrane helix</keyword>
<organism evidence="4 5">
    <name type="scientific">Streptomyces albireticuli</name>
    <dbReference type="NCBI Taxonomy" id="1940"/>
    <lineage>
        <taxon>Bacteria</taxon>
        <taxon>Bacillati</taxon>
        <taxon>Actinomycetota</taxon>
        <taxon>Actinomycetes</taxon>
        <taxon>Kitasatosporales</taxon>
        <taxon>Streptomycetaceae</taxon>
        <taxon>Streptomyces</taxon>
    </lineage>
</organism>
<evidence type="ECO:0000256" key="3">
    <source>
        <dbReference type="SAM" id="SignalP"/>
    </source>
</evidence>
<protein>
    <recommendedName>
        <fullName evidence="6">Peptidase</fullName>
    </recommendedName>
</protein>
<feature type="compositionally biased region" description="Low complexity" evidence="1">
    <location>
        <begin position="29"/>
        <end position="38"/>
    </location>
</feature>
<sequence length="255" mass="26504">MKLTTMARPAAAVLLAAATLFTTAGAATAASPSPAVSGGEDGAPTEAGTTFRTATPVKQGQKATASASTGDYLYWQFPAGAGQRATAEATVQLPEAATRHGGATWQLDVFDGLRRRQACASGEPTKRASQQDTTVKVTCTLRTVRPWADRWANDPLPGAYYVRLTVSDVPDQDLGLPVKAELRADAEDAGGAHAEGGEVAPLHAAAVAEPESGWNGGWWSARWAWTVGGAVLGSLAAIGGYTLTRHPRRAARQQP</sequence>
<dbReference type="KEGG" id="salj:SMD11_0877"/>
<dbReference type="EMBL" id="CP021744">
    <property type="protein sequence ID" value="ARZ66543.1"/>
    <property type="molecule type" value="Genomic_DNA"/>
</dbReference>
<keyword evidence="2" id="KW-0472">Membrane</keyword>
<reference evidence="4 5" key="1">
    <citation type="submission" date="2017-06" db="EMBL/GenBank/DDBJ databases">
        <title>Streptomyces albireticuli Genome sequencing and assembly.</title>
        <authorList>
            <person name="Wang Y."/>
            <person name="Du B."/>
            <person name="Ding Y."/>
            <person name="Liu H."/>
            <person name="Hou Q."/>
            <person name="Liu K."/>
            <person name="Yao L."/>
            <person name="Wang C."/>
        </authorList>
    </citation>
    <scope>NUCLEOTIDE SEQUENCE [LARGE SCALE GENOMIC DNA]</scope>
    <source>
        <strain evidence="4 5">MDJK11</strain>
    </source>
</reference>
<dbReference type="RefSeq" id="WP_087925149.1">
    <property type="nucleotide sequence ID" value="NZ_CP021744.1"/>
</dbReference>
<evidence type="ECO:0000256" key="1">
    <source>
        <dbReference type="SAM" id="MobiDB-lite"/>
    </source>
</evidence>